<reference evidence="9" key="2">
    <citation type="submission" date="2021-05" db="EMBL/GenBank/DDBJ databases">
        <title>Protein family content uncovers lineage relationships and bacterial pathway maintenance mechanisms in DPANN archaea.</title>
        <authorList>
            <person name="Castelle C.J."/>
            <person name="Meheust R."/>
            <person name="Jaffe A.L."/>
            <person name="Seitz K."/>
            <person name="Gong X."/>
            <person name="Baker B.J."/>
            <person name="Banfield J.F."/>
        </authorList>
    </citation>
    <scope>NUCLEOTIDE SEQUENCE</scope>
    <source>
        <strain evidence="9">RIFCSPLOWO2_01_FULL_AR10_48_17</strain>
    </source>
</reference>
<dbReference type="Gene3D" id="1.10.287.990">
    <property type="entry name" value="Fe,Mn superoxide dismutase (SOD) domain"/>
    <property type="match status" value="1"/>
</dbReference>
<feature type="binding site" evidence="5">
    <location>
        <position position="164"/>
    </location>
    <ligand>
        <name>Mn(2+)</name>
        <dbReference type="ChEBI" id="CHEBI:29035"/>
    </ligand>
</feature>
<evidence type="ECO:0000256" key="6">
    <source>
        <dbReference type="RuleBase" id="RU000414"/>
    </source>
</evidence>
<dbReference type="EC" id="1.15.1.1" evidence="2 6"/>
<dbReference type="FunFam" id="1.10.287.990:FF:000001">
    <property type="entry name" value="Superoxide dismutase"/>
    <property type="match status" value="1"/>
</dbReference>
<evidence type="ECO:0000256" key="2">
    <source>
        <dbReference type="ARBA" id="ARBA00012682"/>
    </source>
</evidence>
<sequence>MMANELPKLPYPYNALEPYIDENTMTIHHTKHHQAYIDKYVAAIRGTKYEKMDVNAVLKELNSVPENIKNAVRNHGGGHANHSFFWLVMAPKAGGTPSGKIGEAIMKTFGSFDKFKEEFAAAGMNRFGSGWAWLVVNNGKIEIMSTQNQDSPLSEGKTPVLGLDVWEHSYYIRYFNKRADYIDAWWNVVNWLQVEKNYLEAMKK</sequence>
<evidence type="ECO:0000313" key="10">
    <source>
        <dbReference type="Proteomes" id="UP000675968"/>
    </source>
</evidence>
<evidence type="ECO:0000259" key="8">
    <source>
        <dbReference type="Pfam" id="PF02777"/>
    </source>
</evidence>
<dbReference type="PANTHER" id="PTHR43595:SF2">
    <property type="entry name" value="SMALL RIBOSOMAL SUBUNIT PROTEIN MS42"/>
    <property type="match status" value="1"/>
</dbReference>
<comment type="function">
    <text evidence="6">Destroys radicals which are normally produced within the cells and which are toxic to biological systems.</text>
</comment>
<keyword evidence="3 5" id="KW-0479">Metal-binding</keyword>
<dbReference type="PIRSF" id="PIRSF000349">
    <property type="entry name" value="SODismutase"/>
    <property type="match status" value="1"/>
</dbReference>
<dbReference type="InterPro" id="IPR036324">
    <property type="entry name" value="Mn/Fe_SOD_N_sf"/>
</dbReference>
<dbReference type="PANTHER" id="PTHR43595">
    <property type="entry name" value="37S RIBOSOMAL PROTEIN S26, MITOCHONDRIAL"/>
    <property type="match status" value="1"/>
</dbReference>
<name>A0A8T4L3Z7_9ARCH</name>
<evidence type="ECO:0000256" key="5">
    <source>
        <dbReference type="PIRSR" id="PIRSR000349-1"/>
    </source>
</evidence>
<evidence type="ECO:0000259" key="7">
    <source>
        <dbReference type="Pfam" id="PF00081"/>
    </source>
</evidence>
<evidence type="ECO:0000313" key="9">
    <source>
        <dbReference type="EMBL" id="MBS3062048.1"/>
    </source>
</evidence>
<feature type="domain" description="Manganese/iron superoxide dismutase N-terminal" evidence="7">
    <location>
        <begin position="5"/>
        <end position="89"/>
    </location>
</feature>
<dbReference type="Pfam" id="PF02777">
    <property type="entry name" value="Sod_Fe_C"/>
    <property type="match status" value="1"/>
</dbReference>
<dbReference type="FunFam" id="3.55.40.20:FF:000001">
    <property type="entry name" value="Superoxide dismutase"/>
    <property type="match status" value="1"/>
</dbReference>
<dbReference type="Pfam" id="PF00081">
    <property type="entry name" value="Sod_Fe_N"/>
    <property type="match status" value="1"/>
</dbReference>
<evidence type="ECO:0000256" key="3">
    <source>
        <dbReference type="ARBA" id="ARBA00022723"/>
    </source>
</evidence>
<dbReference type="InterPro" id="IPR019831">
    <property type="entry name" value="Mn/Fe_SOD_N"/>
</dbReference>
<dbReference type="GO" id="GO:0046872">
    <property type="term" value="F:metal ion binding"/>
    <property type="evidence" value="ECO:0007669"/>
    <property type="project" value="UniProtKB-KW"/>
</dbReference>
<dbReference type="PROSITE" id="PS00088">
    <property type="entry name" value="SOD_MN"/>
    <property type="match status" value="1"/>
</dbReference>
<dbReference type="Proteomes" id="UP000675968">
    <property type="component" value="Unassembled WGS sequence"/>
</dbReference>
<dbReference type="Gene3D" id="3.55.40.20">
    <property type="entry name" value="Iron/manganese superoxide dismutase, C-terminal domain"/>
    <property type="match status" value="1"/>
</dbReference>
<accession>A0A8T4L3Z7</accession>
<proteinExistence type="inferred from homology"/>
<dbReference type="InterPro" id="IPR019833">
    <property type="entry name" value="Mn/Fe_SOD_BS"/>
</dbReference>
<dbReference type="EMBL" id="JAGVWC010000012">
    <property type="protein sequence ID" value="MBS3062048.1"/>
    <property type="molecule type" value="Genomic_DNA"/>
</dbReference>
<comment type="caution">
    <text evidence="9">The sequence shown here is derived from an EMBL/GenBank/DDBJ whole genome shotgun (WGS) entry which is preliminary data.</text>
</comment>
<dbReference type="PRINTS" id="PR01703">
    <property type="entry name" value="MNSODISMTASE"/>
</dbReference>
<feature type="binding site" evidence="5">
    <location>
        <position position="28"/>
    </location>
    <ligand>
        <name>Mn(2+)</name>
        <dbReference type="ChEBI" id="CHEBI:29035"/>
    </ligand>
</feature>
<comment type="similarity">
    <text evidence="1 6">Belongs to the iron/manganese superoxide dismutase family.</text>
</comment>
<feature type="binding site" evidence="5">
    <location>
        <position position="82"/>
    </location>
    <ligand>
        <name>Mn(2+)</name>
        <dbReference type="ChEBI" id="CHEBI:29035"/>
    </ligand>
</feature>
<reference evidence="9" key="1">
    <citation type="submission" date="2021-03" db="EMBL/GenBank/DDBJ databases">
        <authorList>
            <person name="Jaffe A."/>
        </authorList>
    </citation>
    <scope>NUCLEOTIDE SEQUENCE</scope>
    <source>
        <strain evidence="9">RIFCSPLOWO2_01_FULL_AR10_48_17</strain>
    </source>
</reference>
<organism evidence="9 10">
    <name type="scientific">Candidatus Iainarchaeum sp</name>
    <dbReference type="NCBI Taxonomy" id="3101447"/>
    <lineage>
        <taxon>Archaea</taxon>
        <taxon>Candidatus Iainarchaeota</taxon>
        <taxon>Candidatus Iainarchaeia</taxon>
        <taxon>Candidatus Iainarchaeales</taxon>
        <taxon>Candidatus Iainarchaeaceae</taxon>
        <taxon>Candidatus Iainarchaeum</taxon>
    </lineage>
</organism>
<feature type="domain" description="Manganese/iron superoxide dismutase C-terminal" evidence="8">
    <location>
        <begin position="97"/>
        <end position="197"/>
    </location>
</feature>
<evidence type="ECO:0000256" key="1">
    <source>
        <dbReference type="ARBA" id="ARBA00008714"/>
    </source>
</evidence>
<dbReference type="GO" id="GO:0004784">
    <property type="term" value="F:superoxide dismutase activity"/>
    <property type="evidence" value="ECO:0007669"/>
    <property type="project" value="UniProtKB-EC"/>
</dbReference>
<dbReference type="InterPro" id="IPR036314">
    <property type="entry name" value="SOD_C_sf"/>
</dbReference>
<dbReference type="AlphaFoldDB" id="A0A8T4L3Z7"/>
<protein>
    <recommendedName>
        <fullName evidence="2 6">Superoxide dismutase</fullName>
        <ecNumber evidence="2 6">1.15.1.1</ecNumber>
    </recommendedName>
</protein>
<gene>
    <name evidence="9" type="ORF">J4215_05695</name>
</gene>
<dbReference type="GO" id="GO:0005737">
    <property type="term" value="C:cytoplasm"/>
    <property type="evidence" value="ECO:0007669"/>
    <property type="project" value="TreeGrafter"/>
</dbReference>
<dbReference type="InterPro" id="IPR001189">
    <property type="entry name" value="Mn/Fe_SOD"/>
</dbReference>
<dbReference type="SUPFAM" id="SSF54719">
    <property type="entry name" value="Fe,Mn superoxide dismutase (SOD), C-terminal domain"/>
    <property type="match status" value="1"/>
</dbReference>
<dbReference type="SUPFAM" id="SSF46609">
    <property type="entry name" value="Fe,Mn superoxide dismutase (SOD), N-terminal domain"/>
    <property type="match status" value="1"/>
</dbReference>
<dbReference type="InterPro" id="IPR019832">
    <property type="entry name" value="Mn/Fe_SOD_C"/>
</dbReference>
<keyword evidence="4 6" id="KW-0560">Oxidoreductase</keyword>
<comment type="catalytic activity">
    <reaction evidence="6">
        <text>2 superoxide + 2 H(+) = H2O2 + O2</text>
        <dbReference type="Rhea" id="RHEA:20696"/>
        <dbReference type="ChEBI" id="CHEBI:15378"/>
        <dbReference type="ChEBI" id="CHEBI:15379"/>
        <dbReference type="ChEBI" id="CHEBI:16240"/>
        <dbReference type="ChEBI" id="CHEBI:18421"/>
        <dbReference type="EC" id="1.15.1.1"/>
    </reaction>
</comment>
<evidence type="ECO:0000256" key="4">
    <source>
        <dbReference type="ARBA" id="ARBA00023002"/>
    </source>
</evidence>
<feature type="binding site" evidence="5">
    <location>
        <position position="168"/>
    </location>
    <ligand>
        <name>Mn(2+)</name>
        <dbReference type="ChEBI" id="CHEBI:29035"/>
    </ligand>
</feature>